<feature type="domain" description="DUF4350" evidence="2">
    <location>
        <begin position="36"/>
        <end position="253"/>
    </location>
</feature>
<keyword evidence="1" id="KW-0812">Transmembrane</keyword>
<evidence type="ECO:0000313" key="3">
    <source>
        <dbReference type="EMBL" id="MUL28724.1"/>
    </source>
</evidence>
<protein>
    <submittedName>
        <fullName evidence="3">DUF4350 domain-containing protein</fullName>
    </submittedName>
</protein>
<dbReference type="Proteomes" id="UP000482295">
    <property type="component" value="Unassembled WGS sequence"/>
</dbReference>
<dbReference type="InterPro" id="IPR025646">
    <property type="entry name" value="DUF4350"/>
</dbReference>
<feature type="transmembrane region" description="Helical" evidence="1">
    <location>
        <begin position="296"/>
        <end position="316"/>
    </location>
</feature>
<organism evidence="3 4">
    <name type="scientific">Prevotella vespertina</name>
    <dbReference type="NCBI Taxonomy" id="2608404"/>
    <lineage>
        <taxon>Bacteria</taxon>
        <taxon>Pseudomonadati</taxon>
        <taxon>Bacteroidota</taxon>
        <taxon>Bacteroidia</taxon>
        <taxon>Bacteroidales</taxon>
        <taxon>Prevotellaceae</taxon>
        <taxon>Prevotella</taxon>
    </lineage>
</organism>
<evidence type="ECO:0000259" key="2">
    <source>
        <dbReference type="Pfam" id="PF14258"/>
    </source>
</evidence>
<accession>A0A7C9HH40</accession>
<evidence type="ECO:0000313" key="4">
    <source>
        <dbReference type="Proteomes" id="UP000482295"/>
    </source>
</evidence>
<dbReference type="EMBL" id="VVIQ01000013">
    <property type="protein sequence ID" value="MUL28724.1"/>
    <property type="molecule type" value="Genomic_DNA"/>
</dbReference>
<dbReference type="RefSeq" id="WP_155716572.1">
    <property type="nucleotide sequence ID" value="NZ_VVIQ01000013.1"/>
</dbReference>
<comment type="caution">
    <text evidence="3">The sequence shown here is derived from an EMBL/GenBank/DDBJ whole genome shotgun (WGS) entry which is preliminary data.</text>
</comment>
<keyword evidence="1" id="KW-0472">Membrane</keyword>
<evidence type="ECO:0000256" key="1">
    <source>
        <dbReference type="SAM" id="Phobius"/>
    </source>
</evidence>
<keyword evidence="4" id="KW-1185">Reference proteome</keyword>
<dbReference type="AlphaFoldDB" id="A0A7C9HH40"/>
<keyword evidence="1" id="KW-1133">Transmembrane helix</keyword>
<reference evidence="3 4" key="1">
    <citation type="submission" date="2019-09" db="EMBL/GenBank/DDBJ databases">
        <title>Prevotella A2879 sp. nov., isolated from an abscess of a patient.</title>
        <authorList>
            <person name="Buhl M."/>
            <person name="Oberhettinger P."/>
        </authorList>
    </citation>
    <scope>NUCLEOTIDE SEQUENCE [LARGE SCALE GENOMIC DNA]</scope>
    <source>
        <strain evidence="3 4">A2879</strain>
    </source>
</reference>
<proteinExistence type="predicted"/>
<gene>
    <name evidence="3" type="ORF">F0475_10520</name>
</gene>
<sequence>MNKKFLFGVVVFLLFVLAMEFNAPAKFIWKPTFGHYDDQPFGCAVFDTLMQKSIPAGYHVTNKTFAQLERDGYGKKPHAILVQTLAFNPTETDRRALSRLLKAGNKVLIVTSDFACDSSKIDFGVAVSGRDTFLPRWVKKSIESYLIPMDTLYWNAVKPYRPHTYQVYTSMSGYGIEVDKGVQCDTLLCAFQRSIDGDVDTTVVSYDLDDDEYADKIGGYWQARLIRIKWGKGELFLSCDPFFWTNYGVLDPEINGLLFRAMSQFRGLPVTRTEAYAPKNVINKESPLSYWLQNAPLRWCVYLTLLGLLLFCVFYARRRQRVIPVVKQPENKSLEFVQLIGTLYYQKHENLDLLQKKYGYFAELVRRQLLIDIDDEDMRRENIQQLAFCTGMAEADVRIILDRVSRYLQHSSSLTDKQLQASIDGLDRIISNL</sequence>
<name>A0A7C9HH40_9BACT</name>
<dbReference type="Pfam" id="PF14258">
    <property type="entry name" value="DUF4350"/>
    <property type="match status" value="1"/>
</dbReference>